<proteinExistence type="predicted"/>
<protein>
    <submittedName>
        <fullName evidence="1">Uncharacterized protein</fullName>
    </submittedName>
</protein>
<organism evidence="1 2">
    <name type="scientific">Sphingobium lignivorans</name>
    <dbReference type="NCBI Taxonomy" id="2735886"/>
    <lineage>
        <taxon>Bacteria</taxon>
        <taxon>Pseudomonadati</taxon>
        <taxon>Pseudomonadota</taxon>
        <taxon>Alphaproteobacteria</taxon>
        <taxon>Sphingomonadales</taxon>
        <taxon>Sphingomonadaceae</taxon>
        <taxon>Sphingobium</taxon>
    </lineage>
</organism>
<accession>A0ABR6NDA9</accession>
<dbReference type="EMBL" id="JACHKA010000001">
    <property type="protein sequence ID" value="MBB5985272.1"/>
    <property type="molecule type" value="Genomic_DNA"/>
</dbReference>
<gene>
    <name evidence="1" type="ORF">HNP60_001246</name>
</gene>
<reference evidence="1 2" key="1">
    <citation type="submission" date="2020-08" db="EMBL/GenBank/DDBJ databases">
        <title>Exploring microbial biodiversity for novel pathways involved in the catabolism of aromatic compounds derived from lignin.</title>
        <authorList>
            <person name="Elkins J."/>
        </authorList>
    </citation>
    <scope>NUCLEOTIDE SEQUENCE [LARGE SCALE GENOMIC DNA]</scope>
    <source>
        <strain evidence="1 2">B1D3A</strain>
    </source>
</reference>
<evidence type="ECO:0000313" key="1">
    <source>
        <dbReference type="EMBL" id="MBB5985272.1"/>
    </source>
</evidence>
<evidence type="ECO:0000313" key="2">
    <source>
        <dbReference type="Proteomes" id="UP001138540"/>
    </source>
</evidence>
<dbReference type="Proteomes" id="UP001138540">
    <property type="component" value="Unassembled WGS sequence"/>
</dbReference>
<name>A0ABR6NDA9_9SPHN</name>
<comment type="caution">
    <text evidence="1">The sequence shown here is derived from an EMBL/GenBank/DDBJ whole genome shotgun (WGS) entry which is preliminary data.</text>
</comment>
<keyword evidence="2" id="KW-1185">Reference proteome</keyword>
<sequence length="110" mass="11952">MWPFTSTTRVDATLSASRSRVANSSTVGKLEKSSGLAALSAIISTTRLIMMFAMKPMSSMIAGTGTTMNMTRSRMAKGRTAPFAALLQMRPLTSLRVMVRDYLPKVASMR</sequence>